<evidence type="ECO:0000256" key="2">
    <source>
        <dbReference type="SAM" id="MobiDB-lite"/>
    </source>
</evidence>
<gene>
    <name evidence="4" type="primary">FUB10_1</name>
    <name evidence="4" type="ORF">CFIMG_007734RA00001</name>
</gene>
<dbReference type="PROSITE" id="PS00463">
    <property type="entry name" value="ZN2_CY6_FUNGAL_1"/>
    <property type="match status" value="1"/>
</dbReference>
<dbReference type="InterPro" id="IPR001138">
    <property type="entry name" value="Zn2Cys6_DnaBD"/>
</dbReference>
<feature type="region of interest" description="Disordered" evidence="2">
    <location>
        <begin position="279"/>
        <end position="304"/>
    </location>
</feature>
<evidence type="ECO:0000259" key="3">
    <source>
        <dbReference type="PROSITE" id="PS50048"/>
    </source>
</evidence>
<name>A0A2C5X178_9PEZI</name>
<organism evidence="4 5">
    <name type="scientific">Ceratocystis fimbriata CBS 114723</name>
    <dbReference type="NCBI Taxonomy" id="1035309"/>
    <lineage>
        <taxon>Eukaryota</taxon>
        <taxon>Fungi</taxon>
        <taxon>Dikarya</taxon>
        <taxon>Ascomycota</taxon>
        <taxon>Pezizomycotina</taxon>
        <taxon>Sordariomycetes</taxon>
        <taxon>Hypocreomycetidae</taxon>
        <taxon>Microascales</taxon>
        <taxon>Ceratocystidaceae</taxon>
        <taxon>Ceratocystis</taxon>
    </lineage>
</organism>
<dbReference type="SUPFAM" id="SSF57701">
    <property type="entry name" value="Zn2/Cys6 DNA-binding domain"/>
    <property type="match status" value="1"/>
</dbReference>
<keyword evidence="1" id="KW-0539">Nucleus</keyword>
<feature type="compositionally biased region" description="Polar residues" evidence="2">
    <location>
        <begin position="108"/>
        <end position="149"/>
    </location>
</feature>
<dbReference type="InterPro" id="IPR036864">
    <property type="entry name" value="Zn2-C6_fun-type_DNA-bd_sf"/>
</dbReference>
<reference evidence="4 5" key="2">
    <citation type="journal article" date="2013" name="IMA Fungus">
        <title>IMA Genome-F 1: Ceratocystis fimbriata: Draft nuclear genome sequence for the plant pathogen, Ceratocystis fimbriata.</title>
        <authorList>
            <person name="Wilken P.M."/>
            <person name="Steenkamp E.T."/>
            <person name="Wingfield M.J."/>
            <person name="de Beer Z.W."/>
            <person name="Wingfield B.D."/>
        </authorList>
    </citation>
    <scope>NUCLEOTIDE SEQUENCE [LARGE SCALE GENOMIC DNA]</scope>
    <source>
        <strain evidence="4 5">CBS 114723</strain>
    </source>
</reference>
<evidence type="ECO:0000313" key="5">
    <source>
        <dbReference type="Proteomes" id="UP000222788"/>
    </source>
</evidence>
<reference evidence="4 5" key="1">
    <citation type="journal article" date="2013" name="Fungal Biol.">
        <title>Analysis of microsatellite markers in the genome of the plant pathogen Ceratocystis fimbriata.</title>
        <authorList>
            <person name="Simpson M.C."/>
            <person name="Wilken P.M."/>
            <person name="Coetzee M.P."/>
            <person name="Wingfield M.J."/>
            <person name="Wingfield B.D."/>
        </authorList>
    </citation>
    <scope>NUCLEOTIDE SEQUENCE [LARGE SCALE GENOMIC DNA]</scope>
    <source>
        <strain evidence="4 5">CBS 114723</strain>
    </source>
</reference>
<dbReference type="PROSITE" id="PS50048">
    <property type="entry name" value="ZN2_CY6_FUNGAL_2"/>
    <property type="match status" value="1"/>
</dbReference>
<feature type="compositionally biased region" description="Low complexity" evidence="2">
    <location>
        <begin position="279"/>
        <end position="299"/>
    </location>
</feature>
<dbReference type="GO" id="GO:0008270">
    <property type="term" value="F:zinc ion binding"/>
    <property type="evidence" value="ECO:0007669"/>
    <property type="project" value="InterPro"/>
</dbReference>
<keyword evidence="5" id="KW-1185">Reference proteome</keyword>
<dbReference type="Gene3D" id="4.10.240.10">
    <property type="entry name" value="Zn(2)-C6 fungal-type DNA-binding domain"/>
    <property type="match status" value="1"/>
</dbReference>
<feature type="region of interest" description="Disordered" evidence="2">
    <location>
        <begin position="1"/>
        <end position="24"/>
    </location>
</feature>
<dbReference type="GO" id="GO:0000981">
    <property type="term" value="F:DNA-binding transcription factor activity, RNA polymerase II-specific"/>
    <property type="evidence" value="ECO:0007669"/>
    <property type="project" value="InterPro"/>
</dbReference>
<dbReference type="STRING" id="1035309.A0A2C5X178"/>
<evidence type="ECO:0000313" key="4">
    <source>
        <dbReference type="EMBL" id="PHH54799.1"/>
    </source>
</evidence>
<dbReference type="SMART" id="SM00066">
    <property type="entry name" value="GAL4"/>
    <property type="match status" value="1"/>
</dbReference>
<protein>
    <submittedName>
        <fullName evidence="4">Fusaric acid cluster transcription factor FUB10</fullName>
    </submittedName>
</protein>
<accession>A0A2C5X178</accession>
<proteinExistence type="predicted"/>
<feature type="compositionally biased region" description="Basic residues" evidence="2">
    <location>
        <begin position="322"/>
        <end position="331"/>
    </location>
</feature>
<feature type="region of interest" description="Disordered" evidence="2">
    <location>
        <begin position="463"/>
        <end position="486"/>
    </location>
</feature>
<dbReference type="Proteomes" id="UP000222788">
    <property type="component" value="Unassembled WGS sequence"/>
</dbReference>
<feature type="compositionally biased region" description="Basic and acidic residues" evidence="2">
    <location>
        <begin position="1"/>
        <end position="10"/>
    </location>
</feature>
<feature type="domain" description="Zn(2)-C6 fungal-type" evidence="3">
    <location>
        <begin position="23"/>
        <end position="57"/>
    </location>
</feature>
<dbReference type="CDD" id="cd00067">
    <property type="entry name" value="GAL4"/>
    <property type="match status" value="1"/>
</dbReference>
<feature type="compositionally biased region" description="Low complexity" evidence="2">
    <location>
        <begin position="333"/>
        <end position="347"/>
    </location>
</feature>
<dbReference type="EMBL" id="APWK03000019">
    <property type="protein sequence ID" value="PHH54799.1"/>
    <property type="molecule type" value="Genomic_DNA"/>
</dbReference>
<dbReference type="Pfam" id="PF00172">
    <property type="entry name" value="Zn_clus"/>
    <property type="match status" value="1"/>
</dbReference>
<sequence length="661" mass="73183">MSDTVDDRDPPPTAPHPNQRRSACERCRRQKLKCSRQDAANQPRCQRCARLGFECVEGRQRKIGRPSRSDVAAAAAASSSSASSSANVAATASSATSVILNAAKSSKEGSPSLLSTHLWQNPSSTHISDSGFNSTSTSNAPSSKNSTPEPYTVELTARPARSLEVSHSSAMSGPARSSGASFDKAGQPSICPDSFNATSGNINNRFRSFDEHNNRFPSPSASQLPGNSATLLDMSHADNQQSTTDISNDFSLVAEMLAFDESINIEWPLDANEYQNTQAFQRQQPKQQQEQEQQEQQQQELDEDHETQQTYYQYLYTQHHHQSLSKAHPRTRSPNSGPQSFFFPFPTPFHQPFNNNSNSRDHPPEPLMARPTAMVPVSNSALTKRSSPLEFLDSLSVINTSFQQCLYLIKKHNEALDIDILIATESPLAMNGISMMKRGILNVQELLRLLISLRNSIFTVIEDDQSSDPQPQSARMKSPVPRPPSIKMPVPSPVLESVQRVVQEASSSSSDTATNMPKVLDTPTSLAIISCYSQGLFFFETIVIHINYALANADVRPLYTVPTERCGTVSFHDHLMQGVIFAQLVTNVVERLDDLMGIPLKDPSIFPLNFSRGLLNECQIKMLWLELGSERPDWSPRPSKLRKDLTHMKGTLIHMLSKNMT</sequence>
<dbReference type="AlphaFoldDB" id="A0A2C5X178"/>
<comment type="caution">
    <text evidence="4">The sequence shown here is derived from an EMBL/GenBank/DDBJ whole genome shotgun (WGS) entry which is preliminary data.</text>
</comment>
<dbReference type="OrthoDB" id="4222821at2759"/>
<feature type="region of interest" description="Disordered" evidence="2">
    <location>
        <begin position="106"/>
        <end position="187"/>
    </location>
</feature>
<feature type="region of interest" description="Disordered" evidence="2">
    <location>
        <begin position="322"/>
        <end position="347"/>
    </location>
</feature>
<evidence type="ECO:0000256" key="1">
    <source>
        <dbReference type="ARBA" id="ARBA00023242"/>
    </source>
</evidence>